<dbReference type="PANTHER" id="PTHR13198:SF4">
    <property type="entry name" value="E3 UBIQUITIN-PROTEIN LIGASE RNF25"/>
    <property type="match status" value="1"/>
</dbReference>
<accession>A0A2J8NGG0</accession>
<organism evidence="2 3">
    <name type="scientific">Pan troglodytes</name>
    <name type="common">Chimpanzee</name>
    <dbReference type="NCBI Taxonomy" id="9598"/>
    <lineage>
        <taxon>Eukaryota</taxon>
        <taxon>Metazoa</taxon>
        <taxon>Chordata</taxon>
        <taxon>Craniata</taxon>
        <taxon>Vertebrata</taxon>
        <taxon>Euteleostomi</taxon>
        <taxon>Mammalia</taxon>
        <taxon>Eutheria</taxon>
        <taxon>Euarchontoglires</taxon>
        <taxon>Primates</taxon>
        <taxon>Haplorrhini</taxon>
        <taxon>Catarrhini</taxon>
        <taxon>Hominidae</taxon>
        <taxon>Pan</taxon>
    </lineage>
</organism>
<evidence type="ECO:0000313" key="3">
    <source>
        <dbReference type="Proteomes" id="UP000236370"/>
    </source>
</evidence>
<feature type="non-terminal residue" evidence="2">
    <location>
        <position position="1"/>
    </location>
</feature>
<dbReference type="InterPro" id="IPR016135">
    <property type="entry name" value="UBQ-conjugating_enzyme/RWD"/>
</dbReference>
<dbReference type="EMBL" id="NBAG03000230">
    <property type="protein sequence ID" value="PNI70862.1"/>
    <property type="molecule type" value="Genomic_DNA"/>
</dbReference>
<dbReference type="Proteomes" id="UP000236370">
    <property type="component" value="Unassembled WGS sequence"/>
</dbReference>
<gene>
    <name evidence="2" type="ORF">CK820_G0011088</name>
</gene>
<dbReference type="AlphaFoldDB" id="A0A2J8NGG0"/>
<feature type="domain" description="RWD" evidence="1">
    <location>
        <begin position="17"/>
        <end position="65"/>
    </location>
</feature>
<dbReference type="Pfam" id="PF05773">
    <property type="entry name" value="RWD"/>
    <property type="match status" value="1"/>
</dbReference>
<dbReference type="Gene3D" id="3.10.110.10">
    <property type="entry name" value="Ubiquitin Conjugating Enzyme"/>
    <property type="match status" value="1"/>
</dbReference>
<evidence type="ECO:0000313" key="2">
    <source>
        <dbReference type="EMBL" id="PNI70862.1"/>
    </source>
</evidence>
<dbReference type="SUPFAM" id="SSF54495">
    <property type="entry name" value="UBC-like"/>
    <property type="match status" value="1"/>
</dbReference>
<dbReference type="InterPro" id="IPR039133">
    <property type="entry name" value="RNF25"/>
</dbReference>
<dbReference type="InterPro" id="IPR006575">
    <property type="entry name" value="RWD_dom"/>
</dbReference>
<evidence type="ECO:0000259" key="1">
    <source>
        <dbReference type="Pfam" id="PF05773"/>
    </source>
</evidence>
<reference evidence="2 3" key="1">
    <citation type="submission" date="2017-12" db="EMBL/GenBank/DDBJ databases">
        <title>High-resolution comparative analysis of great ape genomes.</title>
        <authorList>
            <person name="Pollen A."/>
            <person name="Hastie A."/>
            <person name="Hormozdiari F."/>
            <person name="Dougherty M."/>
            <person name="Liu R."/>
            <person name="Chaisson M."/>
            <person name="Hoppe E."/>
            <person name="Hill C."/>
            <person name="Pang A."/>
            <person name="Hillier L."/>
            <person name="Baker C."/>
            <person name="Armstrong J."/>
            <person name="Shendure J."/>
            <person name="Paten B."/>
            <person name="Wilson R."/>
            <person name="Chao H."/>
            <person name="Schneider V."/>
            <person name="Ventura M."/>
            <person name="Kronenberg Z."/>
            <person name="Murali S."/>
            <person name="Gordon D."/>
            <person name="Cantsilieris S."/>
            <person name="Munson K."/>
            <person name="Nelson B."/>
            <person name="Raja A."/>
            <person name="Underwood J."/>
            <person name="Diekhans M."/>
            <person name="Fiddes I."/>
            <person name="Haussler D."/>
            <person name="Eichler E."/>
        </authorList>
    </citation>
    <scope>NUCLEOTIDE SEQUENCE [LARGE SCALE GENOMIC DNA]</scope>
    <source>
        <strain evidence="2">Yerkes chimp pedigree #C0471</strain>
    </source>
</reference>
<name>A0A2J8NGG0_PANTR</name>
<proteinExistence type="predicted"/>
<dbReference type="GO" id="GO:0061630">
    <property type="term" value="F:ubiquitin protein ligase activity"/>
    <property type="evidence" value="ECO:0007669"/>
    <property type="project" value="InterPro"/>
</dbReference>
<comment type="caution">
    <text evidence="2">The sequence shown here is derived from an EMBL/GenBank/DDBJ whole genome shotgun (WGS) entry which is preliminary data.</text>
</comment>
<protein>
    <submittedName>
        <fullName evidence="2">RNF25 isoform 4</fullName>
    </submittedName>
</protein>
<sequence>AASASAAAGEEDWVLPSEVEVLESIYLDELQVIKGNGRTSPWEIYITLHPATAEDQDSHIPMRCHRSLSEIPEDFQMNRSTRSYRCWAMWPRLGWALPCCMNSLRKGRKFSQITTSLMASVSSASMVSRRRRPLPKHPVTTTSTATALLGTSSTWSKS</sequence>
<dbReference type="PANTHER" id="PTHR13198">
    <property type="entry name" value="RING FINGER PROTEIN 25"/>
    <property type="match status" value="1"/>
</dbReference>